<name>A0A6N2N0V1_SALVM</name>
<dbReference type="PROSITE" id="PS50030">
    <property type="entry name" value="UBA"/>
    <property type="match status" value="1"/>
</dbReference>
<dbReference type="CDD" id="cd14291">
    <property type="entry name" value="UBA1_NUB1_like"/>
    <property type="match status" value="1"/>
</dbReference>
<evidence type="ECO:0000259" key="1">
    <source>
        <dbReference type="PROSITE" id="PS50030"/>
    </source>
</evidence>
<accession>A0A6N2N0V1</accession>
<dbReference type="PANTHER" id="PTHR12948:SF3">
    <property type="entry name" value="NEDD8 ULTIMATE BUSTER 1"/>
    <property type="match status" value="1"/>
</dbReference>
<dbReference type="Pfam" id="PF22562">
    <property type="entry name" value="UBA_7"/>
    <property type="match status" value="1"/>
</dbReference>
<feature type="domain" description="UBA" evidence="1">
    <location>
        <begin position="290"/>
        <end position="330"/>
    </location>
</feature>
<dbReference type="PANTHER" id="PTHR12948">
    <property type="entry name" value="NEDD8 ULTIMATE BUSTER-1 BS4 PROTEIN"/>
    <property type="match status" value="1"/>
</dbReference>
<dbReference type="AlphaFoldDB" id="A0A6N2N0V1"/>
<dbReference type="InterPro" id="IPR039749">
    <property type="entry name" value="NUB1"/>
</dbReference>
<dbReference type="InterPro" id="IPR009060">
    <property type="entry name" value="UBA-like_sf"/>
</dbReference>
<dbReference type="Gene3D" id="1.10.8.10">
    <property type="entry name" value="DNA helicase RuvA subunit, C-terminal domain"/>
    <property type="match status" value="1"/>
</dbReference>
<organism evidence="2">
    <name type="scientific">Salix viminalis</name>
    <name type="common">Common osier</name>
    <name type="synonym">Basket willow</name>
    <dbReference type="NCBI Taxonomy" id="40686"/>
    <lineage>
        <taxon>Eukaryota</taxon>
        <taxon>Viridiplantae</taxon>
        <taxon>Streptophyta</taxon>
        <taxon>Embryophyta</taxon>
        <taxon>Tracheophyta</taxon>
        <taxon>Spermatophyta</taxon>
        <taxon>Magnoliopsida</taxon>
        <taxon>eudicotyledons</taxon>
        <taxon>Gunneridae</taxon>
        <taxon>Pentapetalae</taxon>
        <taxon>rosids</taxon>
        <taxon>fabids</taxon>
        <taxon>Malpighiales</taxon>
        <taxon>Salicaceae</taxon>
        <taxon>Saliceae</taxon>
        <taxon>Salix</taxon>
    </lineage>
</organism>
<evidence type="ECO:0000313" key="2">
    <source>
        <dbReference type="EMBL" id="VFU60362.1"/>
    </source>
</evidence>
<sequence>MASSSHASIAKLKVAGTWAGLLEVETENWTVPMLREEIAKRSNMGTESINLILLQVLKDVLVRKKVVFLNWVLKIILACRVSVEEGKTLKNELLADDERNRRLARIKAAVTALSKRHADGALPIEDFDIQLEDQSGNKVHFSETDRLAIMTGLMLHTSGKRFSRKQMFTEALEALTMGEEAFSLCNPKSIELVDNIRILQIDMVWCYFMLRDIAWIAVAGLRLKNAREGLERAHGKDSSRFRLLQAGRTSELALYLRLELLEGVVAYHSGQFDKSRKFLASAQEKFFQLQVPDEALSLVMSMGFGEGDAKRALRMSNQDIQSAVNFLVVEREKREQKREDDIRRRNEIMQGGLIGAI</sequence>
<protein>
    <recommendedName>
        <fullName evidence="1">UBA domain-containing protein</fullName>
    </recommendedName>
</protein>
<proteinExistence type="predicted"/>
<dbReference type="EMBL" id="CAADRP010002052">
    <property type="protein sequence ID" value="VFU60362.1"/>
    <property type="molecule type" value="Genomic_DNA"/>
</dbReference>
<dbReference type="GO" id="GO:2000058">
    <property type="term" value="P:regulation of ubiquitin-dependent protein catabolic process"/>
    <property type="evidence" value="ECO:0007669"/>
    <property type="project" value="TreeGrafter"/>
</dbReference>
<gene>
    <name evidence="2" type="ORF">SVIM_LOCUS447441</name>
</gene>
<dbReference type="SUPFAM" id="SSF46934">
    <property type="entry name" value="UBA-like"/>
    <property type="match status" value="1"/>
</dbReference>
<dbReference type="InterPro" id="IPR015940">
    <property type="entry name" value="UBA"/>
</dbReference>
<dbReference type="SMART" id="SM00165">
    <property type="entry name" value="UBA"/>
    <property type="match status" value="1"/>
</dbReference>
<reference evidence="2" key="1">
    <citation type="submission" date="2019-03" db="EMBL/GenBank/DDBJ databases">
        <authorList>
            <person name="Mank J."/>
            <person name="Almeida P."/>
        </authorList>
    </citation>
    <scope>NUCLEOTIDE SEQUENCE</scope>
    <source>
        <strain evidence="2">78183</strain>
    </source>
</reference>